<dbReference type="GO" id="GO:0003700">
    <property type="term" value="F:DNA-binding transcription factor activity"/>
    <property type="evidence" value="ECO:0007669"/>
    <property type="project" value="InterPro"/>
</dbReference>
<dbReference type="InterPro" id="IPR009057">
    <property type="entry name" value="Homeodomain-like_sf"/>
</dbReference>
<dbReference type="Pfam" id="PF02311">
    <property type="entry name" value="AraC_binding"/>
    <property type="match status" value="1"/>
</dbReference>
<evidence type="ECO:0000256" key="1">
    <source>
        <dbReference type="ARBA" id="ARBA00023015"/>
    </source>
</evidence>
<name>A0A316EFU4_9BACT</name>
<dbReference type="CDD" id="cd06999">
    <property type="entry name" value="cupin_HpaA-like_N"/>
    <property type="match status" value="1"/>
</dbReference>
<dbReference type="PANTHER" id="PTHR43280">
    <property type="entry name" value="ARAC-FAMILY TRANSCRIPTIONAL REGULATOR"/>
    <property type="match status" value="1"/>
</dbReference>
<dbReference type="PANTHER" id="PTHR43280:SF32">
    <property type="entry name" value="TRANSCRIPTIONAL REGULATORY PROTEIN"/>
    <property type="match status" value="1"/>
</dbReference>
<protein>
    <submittedName>
        <fullName evidence="5">AraC family transcriptional activator of pobA</fullName>
    </submittedName>
</protein>
<sequence>MDKNQTFDMQSPKNVINFDGLYGDTQGKYSAEYVFLELIATRSQSFDWNIKPHIHSHLFQVFIIKKGSLTFQDEIQKHLIEAPCVILIPPTLLHGLVYSPDIDGCILTLSDSIIEDIFKTSSLIWKTFEQIRILSHFDEVFPFEKLLNVLKNIEDELFNDYAERFLMLRSCITQFFICLHRLTKHEEAEQSGSAMMTHFRKFQQNIKNAEYPKSIPAFADELNITPVHLNRICKAVSGKSAIELVHQNLISEAQKYLLHTSYSVSEISFLLKFEYPNYFAKLFKKYVGMSPNEFRRFDRK</sequence>
<dbReference type="SUPFAM" id="SSF46689">
    <property type="entry name" value="Homeodomain-like"/>
    <property type="match status" value="1"/>
</dbReference>
<evidence type="ECO:0000313" key="5">
    <source>
        <dbReference type="EMBL" id="PWK27584.1"/>
    </source>
</evidence>
<accession>A0A316EFU4</accession>
<dbReference type="InterPro" id="IPR011051">
    <property type="entry name" value="RmlC_Cupin_sf"/>
</dbReference>
<dbReference type="InterPro" id="IPR018060">
    <property type="entry name" value="HTH_AraC"/>
</dbReference>
<gene>
    <name evidence="5" type="ORF">LV89_01475</name>
</gene>
<dbReference type="Proteomes" id="UP000245489">
    <property type="component" value="Unassembled WGS sequence"/>
</dbReference>
<comment type="caution">
    <text evidence="5">The sequence shown here is derived from an EMBL/GenBank/DDBJ whole genome shotgun (WGS) entry which is preliminary data.</text>
</comment>
<keyword evidence="2" id="KW-0238">DNA-binding</keyword>
<dbReference type="PROSITE" id="PS01124">
    <property type="entry name" value="HTH_ARAC_FAMILY_2"/>
    <property type="match status" value="1"/>
</dbReference>
<dbReference type="SMART" id="SM00342">
    <property type="entry name" value="HTH_ARAC"/>
    <property type="match status" value="1"/>
</dbReference>
<dbReference type="Gene3D" id="1.10.10.60">
    <property type="entry name" value="Homeodomain-like"/>
    <property type="match status" value="1"/>
</dbReference>
<keyword evidence="3" id="KW-0804">Transcription</keyword>
<dbReference type="InterPro" id="IPR003313">
    <property type="entry name" value="AraC-bd"/>
</dbReference>
<evidence type="ECO:0000313" key="6">
    <source>
        <dbReference type="Proteomes" id="UP000245489"/>
    </source>
</evidence>
<keyword evidence="6" id="KW-1185">Reference proteome</keyword>
<proteinExistence type="predicted"/>
<dbReference type="EMBL" id="QGGO01000006">
    <property type="protein sequence ID" value="PWK27584.1"/>
    <property type="molecule type" value="Genomic_DNA"/>
</dbReference>
<feature type="domain" description="HTH araC/xylS-type" evidence="4">
    <location>
        <begin position="196"/>
        <end position="297"/>
    </location>
</feature>
<dbReference type="AlphaFoldDB" id="A0A316EFU4"/>
<dbReference type="InterPro" id="IPR047264">
    <property type="entry name" value="Cupin_HpaA-like_N"/>
</dbReference>
<reference evidence="5 6" key="1">
    <citation type="submission" date="2018-05" db="EMBL/GenBank/DDBJ databases">
        <title>Genomic Encyclopedia of Archaeal and Bacterial Type Strains, Phase II (KMG-II): from individual species to whole genera.</title>
        <authorList>
            <person name="Goeker M."/>
        </authorList>
    </citation>
    <scope>NUCLEOTIDE SEQUENCE [LARGE SCALE GENOMIC DNA]</scope>
    <source>
        <strain evidence="5 6">DSM 22214</strain>
    </source>
</reference>
<organism evidence="5 6">
    <name type="scientific">Arcicella aurantiaca</name>
    <dbReference type="NCBI Taxonomy" id="591202"/>
    <lineage>
        <taxon>Bacteria</taxon>
        <taxon>Pseudomonadati</taxon>
        <taxon>Bacteroidota</taxon>
        <taxon>Cytophagia</taxon>
        <taxon>Cytophagales</taxon>
        <taxon>Flectobacillaceae</taxon>
        <taxon>Arcicella</taxon>
    </lineage>
</organism>
<keyword evidence="1" id="KW-0805">Transcription regulation</keyword>
<evidence type="ECO:0000259" key="4">
    <source>
        <dbReference type="PROSITE" id="PS01124"/>
    </source>
</evidence>
<dbReference type="SUPFAM" id="SSF51182">
    <property type="entry name" value="RmlC-like cupins"/>
    <property type="match status" value="1"/>
</dbReference>
<dbReference type="GO" id="GO:0043565">
    <property type="term" value="F:sequence-specific DNA binding"/>
    <property type="evidence" value="ECO:0007669"/>
    <property type="project" value="InterPro"/>
</dbReference>
<evidence type="ECO:0000256" key="3">
    <source>
        <dbReference type="ARBA" id="ARBA00023163"/>
    </source>
</evidence>
<dbReference type="Pfam" id="PF12833">
    <property type="entry name" value="HTH_18"/>
    <property type="match status" value="1"/>
</dbReference>
<evidence type="ECO:0000256" key="2">
    <source>
        <dbReference type="ARBA" id="ARBA00023125"/>
    </source>
</evidence>